<name>A0A0F3IL39_9GAMM</name>
<feature type="domain" description="N-acetyltransferase" evidence="1">
    <location>
        <begin position="4"/>
        <end position="158"/>
    </location>
</feature>
<evidence type="ECO:0000259" key="1">
    <source>
        <dbReference type="PROSITE" id="PS51186"/>
    </source>
</evidence>
<keyword evidence="3" id="KW-1185">Reference proteome</keyword>
<evidence type="ECO:0000313" key="2">
    <source>
        <dbReference type="EMBL" id="KJV07392.1"/>
    </source>
</evidence>
<gene>
    <name evidence="2" type="ORF">VZ94_05035</name>
</gene>
<dbReference type="InterPro" id="IPR000182">
    <property type="entry name" value="GNAT_dom"/>
</dbReference>
<reference evidence="2 3" key="2">
    <citation type="journal article" date="2016" name="Microb. Ecol.">
        <title>Genome Characteristics of a Novel Type I Methanotroph (Sn10-6) Isolated from a Flooded Indian Rice Field.</title>
        <authorList>
            <person name="Rahalkar M.C."/>
            <person name="Pandit P.S."/>
            <person name="Dhakephalkar P.K."/>
            <person name="Pore S."/>
            <person name="Arora P."/>
            <person name="Kapse N."/>
        </authorList>
    </citation>
    <scope>NUCLEOTIDE SEQUENCE [LARGE SCALE GENOMIC DNA]</scope>
    <source>
        <strain evidence="2 3">Sn10-6</strain>
    </source>
</reference>
<evidence type="ECO:0000313" key="3">
    <source>
        <dbReference type="Proteomes" id="UP000033684"/>
    </source>
</evidence>
<dbReference type="AlphaFoldDB" id="A0A0F3IL39"/>
<dbReference type="Gene3D" id="3.40.630.30">
    <property type="match status" value="1"/>
</dbReference>
<reference evidence="3" key="1">
    <citation type="submission" date="2015-03" db="EMBL/GenBank/DDBJ databases">
        <title>Draft genome sequence of a novel methanotroph (Sn10-6) isolated from flooded ricefield rhizosphere in India.</title>
        <authorList>
            <person name="Pandit P.S."/>
            <person name="Pore S.D."/>
            <person name="Arora P."/>
            <person name="Kapse N.G."/>
            <person name="Dhakephalkar P.K."/>
            <person name="Rahalkar M.C."/>
        </authorList>
    </citation>
    <scope>NUCLEOTIDE SEQUENCE [LARGE SCALE GENOMIC DNA]</scope>
    <source>
        <strain evidence="3">Sn10-6</strain>
    </source>
</reference>
<dbReference type="PROSITE" id="PS51186">
    <property type="entry name" value="GNAT"/>
    <property type="match status" value="1"/>
</dbReference>
<dbReference type="PANTHER" id="PTHR43617">
    <property type="entry name" value="L-AMINO ACID N-ACETYLTRANSFERASE"/>
    <property type="match status" value="1"/>
</dbReference>
<dbReference type="SUPFAM" id="SSF55729">
    <property type="entry name" value="Acyl-CoA N-acyltransferases (Nat)"/>
    <property type="match status" value="1"/>
</dbReference>
<dbReference type="EMBL" id="LAJX01000041">
    <property type="protein sequence ID" value="KJV07392.1"/>
    <property type="molecule type" value="Genomic_DNA"/>
</dbReference>
<dbReference type="GO" id="GO:0016747">
    <property type="term" value="F:acyltransferase activity, transferring groups other than amino-acyl groups"/>
    <property type="evidence" value="ECO:0007669"/>
    <property type="project" value="InterPro"/>
</dbReference>
<dbReference type="InterPro" id="IPR050276">
    <property type="entry name" value="MshD_Acetyltransferase"/>
</dbReference>
<dbReference type="CDD" id="cd04301">
    <property type="entry name" value="NAT_SF"/>
    <property type="match status" value="1"/>
</dbReference>
<accession>A0A0F3IL39</accession>
<dbReference type="Proteomes" id="UP000033684">
    <property type="component" value="Unassembled WGS sequence"/>
</dbReference>
<dbReference type="OrthoDB" id="5525374at2"/>
<protein>
    <recommendedName>
        <fullName evidence="1">N-acetyltransferase domain-containing protein</fullName>
    </recommendedName>
</protein>
<sequence>MHTLRFRPETSADDDFLIALYASCRADAALLSQWPSEQRDLFINQQFQLQRQHYLREYPNADYSIILADEQAVGRWYLYRGEAYYELLDIGLIPEYRNKTIGSQLLHELLNEAERVKKPVRVFVEQDNRAQRFYARLGFNATEVHGAHVLLTWQPNYTNP</sequence>
<dbReference type="Pfam" id="PF00583">
    <property type="entry name" value="Acetyltransf_1"/>
    <property type="match status" value="1"/>
</dbReference>
<dbReference type="RefSeq" id="WP_045778404.1">
    <property type="nucleotide sequence ID" value="NZ_LAJX01000041.1"/>
</dbReference>
<proteinExistence type="predicted"/>
<dbReference type="PANTHER" id="PTHR43617:SF30">
    <property type="entry name" value="HISTONE ACETYLTRANSFERASE"/>
    <property type="match status" value="1"/>
</dbReference>
<organism evidence="2 3">
    <name type="scientific">Methylocucumis oryzae</name>
    <dbReference type="NCBI Taxonomy" id="1632867"/>
    <lineage>
        <taxon>Bacteria</taxon>
        <taxon>Pseudomonadati</taxon>
        <taxon>Pseudomonadota</taxon>
        <taxon>Gammaproteobacteria</taxon>
        <taxon>Methylococcales</taxon>
        <taxon>Methylococcaceae</taxon>
        <taxon>Methylocucumis</taxon>
    </lineage>
</organism>
<dbReference type="InterPro" id="IPR016181">
    <property type="entry name" value="Acyl_CoA_acyltransferase"/>
</dbReference>
<comment type="caution">
    <text evidence="2">The sequence shown here is derived from an EMBL/GenBank/DDBJ whole genome shotgun (WGS) entry which is preliminary data.</text>
</comment>